<dbReference type="EMBL" id="CAAE01014575">
    <property type="protein sequence ID" value="CAF99239.1"/>
    <property type="molecule type" value="Genomic_DNA"/>
</dbReference>
<dbReference type="SUPFAM" id="SSF51730">
    <property type="entry name" value="FAD-linked oxidoreductase"/>
    <property type="match status" value="2"/>
</dbReference>
<keyword evidence="3 6" id="KW-0560">Oxidoreductase</keyword>
<keyword evidence="6" id="KW-0274">FAD</keyword>
<dbReference type="InterPro" id="IPR015659">
    <property type="entry name" value="Proline_oxidase"/>
</dbReference>
<evidence type="ECO:0000256" key="5">
    <source>
        <dbReference type="ARBA" id="ARBA00048779"/>
    </source>
</evidence>
<keyword evidence="4 6" id="KW-0642">Proline metabolism</keyword>
<organism evidence="8">
    <name type="scientific">Tetraodon nigroviridis</name>
    <name type="common">Spotted green pufferfish</name>
    <name type="synonym">Chelonodon nigroviridis</name>
    <dbReference type="NCBI Taxonomy" id="99883"/>
    <lineage>
        <taxon>Eukaryota</taxon>
        <taxon>Metazoa</taxon>
        <taxon>Chordata</taxon>
        <taxon>Craniata</taxon>
        <taxon>Vertebrata</taxon>
        <taxon>Euteleostomi</taxon>
        <taxon>Actinopterygii</taxon>
        <taxon>Neopterygii</taxon>
        <taxon>Teleostei</taxon>
        <taxon>Neoteleostei</taxon>
        <taxon>Acanthomorphata</taxon>
        <taxon>Eupercaria</taxon>
        <taxon>Tetraodontiformes</taxon>
        <taxon>Tetradontoidea</taxon>
        <taxon>Tetraodontidae</taxon>
        <taxon>Tetraodon</taxon>
    </lineage>
</organism>
<dbReference type="OrthoDB" id="5464at2759"/>
<dbReference type="Pfam" id="PF01619">
    <property type="entry name" value="Pro_dh"/>
    <property type="match status" value="2"/>
</dbReference>
<accession>Q4SJE3</accession>
<comment type="cofactor">
    <cofactor evidence="6">
        <name>FAD</name>
        <dbReference type="ChEBI" id="CHEBI:57692"/>
    </cofactor>
</comment>
<comment type="pathway">
    <text evidence="1">Amino-acid degradation; L-proline degradation into L-glutamate; L-glutamate from L-proline: step 1/2.</text>
</comment>
<evidence type="ECO:0000256" key="1">
    <source>
        <dbReference type="ARBA" id="ARBA00004739"/>
    </source>
</evidence>
<comment type="similarity">
    <text evidence="2 6">Belongs to the proline oxidase family.</text>
</comment>
<evidence type="ECO:0000256" key="3">
    <source>
        <dbReference type="ARBA" id="ARBA00023002"/>
    </source>
</evidence>
<reference evidence="8" key="2">
    <citation type="submission" date="2004-02" db="EMBL/GenBank/DDBJ databases">
        <authorList>
            <consortium name="Genoscope"/>
            <consortium name="Whitehead Institute Centre for Genome Research"/>
        </authorList>
    </citation>
    <scope>NUCLEOTIDE SEQUENCE</scope>
</reference>
<comment type="catalytic activity">
    <reaction evidence="5 6">
        <text>L-proline + a quinone = (S)-1-pyrroline-5-carboxylate + a quinol + H(+)</text>
        <dbReference type="Rhea" id="RHEA:23784"/>
        <dbReference type="ChEBI" id="CHEBI:15378"/>
        <dbReference type="ChEBI" id="CHEBI:17388"/>
        <dbReference type="ChEBI" id="CHEBI:24646"/>
        <dbReference type="ChEBI" id="CHEBI:60039"/>
        <dbReference type="ChEBI" id="CHEBI:132124"/>
        <dbReference type="EC" id="1.5.5.2"/>
    </reaction>
</comment>
<dbReference type="AlphaFoldDB" id="Q4SJE3"/>
<dbReference type="InterPro" id="IPR002872">
    <property type="entry name" value="Proline_DH_dom"/>
</dbReference>
<dbReference type="InterPro" id="IPR029041">
    <property type="entry name" value="FAD-linked_oxidoreductase-like"/>
</dbReference>
<dbReference type="EC" id="1.5.5.2" evidence="6"/>
<feature type="domain" description="Proline dehydrogenase" evidence="7">
    <location>
        <begin position="538"/>
        <end position="690"/>
    </location>
</feature>
<evidence type="ECO:0000256" key="6">
    <source>
        <dbReference type="RuleBase" id="RU364054"/>
    </source>
</evidence>
<dbReference type="KEGG" id="tng:GSTEN00017251G001"/>
<feature type="domain" description="Proline dehydrogenase" evidence="7">
    <location>
        <begin position="422"/>
        <end position="508"/>
    </location>
</feature>
<comment type="caution">
    <text evidence="8">The sequence shown here is derived from an EMBL/GenBank/DDBJ whole genome shotgun (WGS) entry which is preliminary data.</text>
</comment>
<dbReference type="PANTHER" id="PTHR13914:SF0">
    <property type="entry name" value="PROLINE DEHYDROGENASE 1, MITOCHONDRIAL"/>
    <property type="match status" value="1"/>
</dbReference>
<dbReference type="GO" id="GO:0010133">
    <property type="term" value="P:L-proline catabolic process to L-glutamate"/>
    <property type="evidence" value="ECO:0007669"/>
    <property type="project" value="TreeGrafter"/>
</dbReference>
<dbReference type="GO" id="GO:0071949">
    <property type="term" value="F:FAD binding"/>
    <property type="evidence" value="ECO:0007669"/>
    <property type="project" value="TreeGrafter"/>
</dbReference>
<evidence type="ECO:0000259" key="7">
    <source>
        <dbReference type="Pfam" id="PF01619"/>
    </source>
</evidence>
<comment type="function">
    <text evidence="6">Converts proline to delta-1-pyrroline-5-carboxylate.</text>
</comment>
<gene>
    <name evidence="8" type="ORF">GSTENG00017251001</name>
</gene>
<name>Q4SJE3_TETNG</name>
<dbReference type="Gene3D" id="3.20.20.220">
    <property type="match status" value="3"/>
</dbReference>
<dbReference type="PANTHER" id="PTHR13914">
    <property type="entry name" value="PROLINE OXIDASE"/>
    <property type="match status" value="1"/>
</dbReference>
<sequence length="720" mass="82185">MSYTKIASALARANPTSVNKMLVTPGRYRSTVASAKSQEERSQLDGCAVVEAEPVELISHTKASPKAHTDPVKVDFDNTQEAYKSKGNMELLRSLLVFRLCAIDTLVEKNKELMELTKKLFGQRIFEKIMKMTFYGQFVAGEDHNAIKPLIQKNRAFGVGAVLDYSVEEDLTQEEAEKKEMENMYVCLVIMIKAPAFLKQRERVQVCADGVKRHFGGILRSRAKRSVTSTAPLTSALVFSPDADQREKKYKAHRQFGDRRGGVISARTYFYADEAKCDNQMETFINCIKASGGASADGFSAIKMTALGRPQFLVSLRVLDARVPEVAADQLSLSQLQFSEVLVKWRRFFNFLAAQQGKSEMMVLEQKLELEQLQESLTKMGFGAKDDIENWFSGEKLGLSGTIDLLDWNSLINNTTKISNLLMVPNLESGQLEPLLKKFTAEEESQMKRMLQRVDILANHAVEQGVRLMVDAEQTYFQPAISRLTLEMQRKFNREKPIIFNTYQCYLKVPAQPFPQPPATDISCCSQLTLWFFFFFQEAYDNVTVDIELSRREGWFFGAKLVRGAYMYQERDRAKEIGYEDPINPDYEATNRMYHKCLEYVLEEIDNSRKANVMVASHNEDTVKFTLEKMNEMGLSPTENKVYFGQLLGMCDQISFPLGQAGFPVYKYVPYGPVNEVVPYLSRRAQENRGFMKGSQRERSLLWRELKRRLLSGQIIYRPV</sequence>
<keyword evidence="6" id="KW-0285">Flavoprotein</keyword>
<evidence type="ECO:0000256" key="4">
    <source>
        <dbReference type="ARBA" id="ARBA00023062"/>
    </source>
</evidence>
<protein>
    <recommendedName>
        <fullName evidence="6">Proline dehydrogenase</fullName>
        <ecNumber evidence="6">1.5.5.2</ecNumber>
    </recommendedName>
</protein>
<dbReference type="GO" id="GO:0005739">
    <property type="term" value="C:mitochondrion"/>
    <property type="evidence" value="ECO:0007669"/>
    <property type="project" value="TreeGrafter"/>
</dbReference>
<feature type="non-terminal residue" evidence="8">
    <location>
        <position position="720"/>
    </location>
</feature>
<evidence type="ECO:0000256" key="2">
    <source>
        <dbReference type="ARBA" id="ARBA00005869"/>
    </source>
</evidence>
<reference evidence="8" key="1">
    <citation type="journal article" date="2004" name="Nature">
        <title>Genome duplication in the teleost fish Tetraodon nigroviridis reveals the early vertebrate proto-karyotype.</title>
        <authorList>
            <person name="Jaillon O."/>
            <person name="Aury J.-M."/>
            <person name="Brunet F."/>
            <person name="Petit J.-L."/>
            <person name="Stange-Thomann N."/>
            <person name="Mauceli E."/>
            <person name="Bouneau L."/>
            <person name="Fischer C."/>
            <person name="Ozouf-Costaz C."/>
            <person name="Bernot A."/>
            <person name="Nicaud S."/>
            <person name="Jaffe D."/>
            <person name="Fisher S."/>
            <person name="Lutfalla G."/>
            <person name="Dossat C."/>
            <person name="Segurens B."/>
            <person name="Dasilva C."/>
            <person name="Salanoubat M."/>
            <person name="Levy M."/>
            <person name="Boudet N."/>
            <person name="Castellano S."/>
            <person name="Anthouard V."/>
            <person name="Jubin C."/>
            <person name="Castelli V."/>
            <person name="Katinka M."/>
            <person name="Vacherie B."/>
            <person name="Biemont C."/>
            <person name="Skalli Z."/>
            <person name="Cattolico L."/>
            <person name="Poulain J."/>
            <person name="De Berardinis V."/>
            <person name="Cruaud C."/>
            <person name="Duprat S."/>
            <person name="Brottier P."/>
            <person name="Coutanceau J.-P."/>
            <person name="Gouzy J."/>
            <person name="Parra G."/>
            <person name="Lardier G."/>
            <person name="Chapple C."/>
            <person name="McKernan K.J."/>
            <person name="McEwan P."/>
            <person name="Bosak S."/>
            <person name="Kellis M."/>
            <person name="Volff J.-N."/>
            <person name="Guigo R."/>
            <person name="Zody M.C."/>
            <person name="Mesirov J."/>
            <person name="Lindblad-Toh K."/>
            <person name="Birren B."/>
            <person name="Nusbaum C."/>
            <person name="Kahn D."/>
            <person name="Robinson-Rechavi M."/>
            <person name="Laudet V."/>
            <person name="Schachter V."/>
            <person name="Quetier F."/>
            <person name="Saurin W."/>
            <person name="Scarpelli C."/>
            <person name="Wincker P."/>
            <person name="Lander E.S."/>
            <person name="Weissenbach J."/>
            <person name="Roest Crollius H."/>
        </authorList>
    </citation>
    <scope>NUCLEOTIDE SEQUENCE [LARGE SCALE GENOMIC DNA]</scope>
</reference>
<dbReference type="GO" id="GO:0004657">
    <property type="term" value="F:proline dehydrogenase activity"/>
    <property type="evidence" value="ECO:0007669"/>
    <property type="project" value="UniProtKB-EC"/>
</dbReference>
<evidence type="ECO:0000313" key="8">
    <source>
        <dbReference type="EMBL" id="CAF99239.1"/>
    </source>
</evidence>
<proteinExistence type="inferred from homology"/>